<reference evidence="2" key="1">
    <citation type="journal article" date="2019" name="Int. J. Syst. Evol. Microbiol.">
        <title>The Global Catalogue of Microorganisms (GCM) 10K type strain sequencing project: providing services to taxonomists for standard genome sequencing and annotation.</title>
        <authorList>
            <consortium name="The Broad Institute Genomics Platform"/>
            <consortium name="The Broad Institute Genome Sequencing Center for Infectious Disease"/>
            <person name="Wu L."/>
            <person name="Ma J."/>
        </authorList>
    </citation>
    <scope>NUCLEOTIDE SEQUENCE [LARGE SCALE GENOMIC DNA]</scope>
    <source>
        <strain evidence="2">JCM 16034</strain>
    </source>
</reference>
<proteinExistence type="predicted"/>
<dbReference type="EMBL" id="BAAAQW010000004">
    <property type="protein sequence ID" value="GAA2199601.1"/>
    <property type="molecule type" value="Genomic_DNA"/>
</dbReference>
<comment type="caution">
    <text evidence="1">The sequence shown here is derived from an EMBL/GenBank/DDBJ whole genome shotgun (WGS) entry which is preliminary data.</text>
</comment>
<dbReference type="Proteomes" id="UP001500432">
    <property type="component" value="Unassembled WGS sequence"/>
</dbReference>
<evidence type="ECO:0000313" key="1">
    <source>
        <dbReference type="EMBL" id="GAA2199601.1"/>
    </source>
</evidence>
<evidence type="ECO:0000313" key="2">
    <source>
        <dbReference type="Proteomes" id="UP001500432"/>
    </source>
</evidence>
<accession>A0ABP5NJ27</accession>
<keyword evidence="2" id="KW-1185">Reference proteome</keyword>
<organism evidence="1 2">
    <name type="scientific">Sinomonas flava</name>
    <dbReference type="NCBI Taxonomy" id="496857"/>
    <lineage>
        <taxon>Bacteria</taxon>
        <taxon>Bacillati</taxon>
        <taxon>Actinomycetota</taxon>
        <taxon>Actinomycetes</taxon>
        <taxon>Micrococcales</taxon>
        <taxon>Micrococcaceae</taxon>
        <taxon>Sinomonas</taxon>
    </lineage>
</organism>
<protein>
    <submittedName>
        <fullName evidence="1">Uncharacterized protein</fullName>
    </submittedName>
</protein>
<gene>
    <name evidence="1" type="ORF">GCM10009849_16680</name>
</gene>
<sequence length="58" mass="6114">MKVCRHGSRSGTTAIGPVGGIAAGRRWGVEAVQWLSDVVEGRAELGEVTEESWCRSGA</sequence>
<name>A0ABP5NJ27_9MICC</name>